<evidence type="ECO:0000256" key="1">
    <source>
        <dbReference type="ARBA" id="ARBA00022801"/>
    </source>
</evidence>
<dbReference type="RefSeq" id="WP_311622447.1">
    <property type="nucleotide sequence ID" value="NZ_JAVRFE010000004.1"/>
</dbReference>
<dbReference type="Proteomes" id="UP001180551">
    <property type="component" value="Unassembled WGS sequence"/>
</dbReference>
<dbReference type="Pfam" id="PF12697">
    <property type="entry name" value="Abhydrolase_6"/>
    <property type="match status" value="1"/>
</dbReference>
<dbReference type="EMBL" id="JAVRFE010000004">
    <property type="protein sequence ID" value="MDT0455032.1"/>
    <property type="molecule type" value="Genomic_DNA"/>
</dbReference>
<dbReference type="PRINTS" id="PR00111">
    <property type="entry name" value="ABHYDROLASE"/>
</dbReference>
<organism evidence="3 4">
    <name type="scientific">Streptomyces mooreae</name>
    <dbReference type="NCBI Taxonomy" id="3075523"/>
    <lineage>
        <taxon>Bacteria</taxon>
        <taxon>Bacillati</taxon>
        <taxon>Actinomycetota</taxon>
        <taxon>Actinomycetes</taxon>
        <taxon>Kitasatosporales</taxon>
        <taxon>Streptomycetaceae</taxon>
        <taxon>Streptomyces</taxon>
    </lineage>
</organism>
<dbReference type="InterPro" id="IPR000073">
    <property type="entry name" value="AB_hydrolase_1"/>
</dbReference>
<evidence type="ECO:0000313" key="3">
    <source>
        <dbReference type="EMBL" id="MDT0455032.1"/>
    </source>
</evidence>
<keyword evidence="1 3" id="KW-0378">Hydrolase</keyword>
<sequence>MIDASDMRSFDTEDGRLVYRDVGAGRPLVLLHGGFVDHGMWDDQIPVFATDHRVIAPDLRGHGGSSNATTPFRQTDDLAALLRHLDVGPAVLVGLSMGGGIAVDTALEHPDLVGALVISGVGTSEPAFQDPWIHAIQAEQDRALAVGDAEAWVEAFIRGAAGPHRTLDDVDQEVVCRLREMTRRTVSKHTGTEPVLMVPVTDTWERAAKITVPVLAVNGGIDSDDHIGMAERLVHTVANGRATTVEGTAHYPNMERPDTFNDILGRFLRSTRSTQES</sequence>
<dbReference type="Gene3D" id="3.40.50.1820">
    <property type="entry name" value="alpha/beta hydrolase"/>
    <property type="match status" value="1"/>
</dbReference>
<reference evidence="3" key="1">
    <citation type="submission" date="2024-05" db="EMBL/GenBank/DDBJ databases">
        <title>30 novel species of actinomycetes from the DSMZ collection.</title>
        <authorList>
            <person name="Nouioui I."/>
        </authorList>
    </citation>
    <scope>NUCLEOTIDE SEQUENCE</scope>
    <source>
        <strain evidence="3">DSM 41527</strain>
    </source>
</reference>
<dbReference type="PANTHER" id="PTHR43798">
    <property type="entry name" value="MONOACYLGLYCEROL LIPASE"/>
    <property type="match status" value="1"/>
</dbReference>
<dbReference type="InterPro" id="IPR029058">
    <property type="entry name" value="AB_hydrolase_fold"/>
</dbReference>
<dbReference type="InterPro" id="IPR050266">
    <property type="entry name" value="AB_hydrolase_sf"/>
</dbReference>
<proteinExistence type="predicted"/>
<dbReference type="GO" id="GO:0016787">
    <property type="term" value="F:hydrolase activity"/>
    <property type="evidence" value="ECO:0007669"/>
    <property type="project" value="UniProtKB-KW"/>
</dbReference>
<evidence type="ECO:0000313" key="4">
    <source>
        <dbReference type="Proteomes" id="UP001180551"/>
    </source>
</evidence>
<protein>
    <submittedName>
        <fullName evidence="3">Alpha/beta hydrolase</fullName>
    </submittedName>
</protein>
<evidence type="ECO:0000259" key="2">
    <source>
        <dbReference type="Pfam" id="PF12697"/>
    </source>
</evidence>
<keyword evidence="4" id="KW-1185">Reference proteome</keyword>
<feature type="domain" description="AB hydrolase-1" evidence="2">
    <location>
        <begin position="28"/>
        <end position="262"/>
    </location>
</feature>
<dbReference type="SUPFAM" id="SSF53474">
    <property type="entry name" value="alpha/beta-Hydrolases"/>
    <property type="match status" value="1"/>
</dbReference>
<accession>A0ABU2T1R3</accession>
<dbReference type="InterPro" id="IPR000639">
    <property type="entry name" value="Epox_hydrolase-like"/>
</dbReference>
<gene>
    <name evidence="3" type="ORF">RM550_04665</name>
</gene>
<dbReference type="PRINTS" id="PR00412">
    <property type="entry name" value="EPOXHYDRLASE"/>
</dbReference>
<dbReference type="PANTHER" id="PTHR43798:SF31">
    <property type="entry name" value="AB HYDROLASE SUPERFAMILY PROTEIN YCLE"/>
    <property type="match status" value="1"/>
</dbReference>
<name>A0ABU2T1R3_9ACTN</name>
<comment type="caution">
    <text evidence="3">The sequence shown here is derived from an EMBL/GenBank/DDBJ whole genome shotgun (WGS) entry which is preliminary data.</text>
</comment>